<protein>
    <submittedName>
        <fullName evidence="4">Acetyl esterase/lipase</fullName>
    </submittedName>
</protein>
<comment type="similarity">
    <text evidence="1">Belongs to the 'GDXG' lipolytic enzyme family.</text>
</comment>
<evidence type="ECO:0000256" key="2">
    <source>
        <dbReference type="ARBA" id="ARBA00022801"/>
    </source>
</evidence>
<dbReference type="PANTHER" id="PTHR48081">
    <property type="entry name" value="AB HYDROLASE SUPERFAMILY PROTEIN C4A8.06C"/>
    <property type="match status" value="1"/>
</dbReference>
<dbReference type="OrthoDB" id="9806180at2"/>
<dbReference type="Gene3D" id="3.40.50.1820">
    <property type="entry name" value="alpha/beta hydrolase"/>
    <property type="match status" value="1"/>
</dbReference>
<sequence>MTTQRQRIATRMSRWVQKPLLSGIRSHAMARRLFEMNAALLHMKPSGLRIRPEVLHHGADTVPCAWIDRGGRTERGVVLYLHGGGFVLGSVKGYAHLIGCLAEAAEMAGLGVDYRLAPEHPFPAALDDAMTAYLALLDRCAPSRIAIVGDSAGGTLALALLHRIGAEGLPYPGAVAAVSPATDMTGASPSLHENRRSDVLVPLDWAERGVRAYARDTDPRDPRLSPLFGRFAGAPPVMIQVVTEEVLRDDGRRMAEALRAQGVEVRLDEWSGVPHVWHLLCGWTEEADRGIADIADFIREHVPAA</sequence>
<dbReference type="InterPro" id="IPR050300">
    <property type="entry name" value="GDXG_lipolytic_enzyme"/>
</dbReference>
<dbReference type="InterPro" id="IPR013094">
    <property type="entry name" value="AB_hydrolase_3"/>
</dbReference>
<dbReference type="SUPFAM" id="SSF53474">
    <property type="entry name" value="alpha/beta-Hydrolases"/>
    <property type="match status" value="1"/>
</dbReference>
<feature type="domain" description="Alpha/beta hydrolase fold-3" evidence="3">
    <location>
        <begin position="78"/>
        <end position="278"/>
    </location>
</feature>
<dbReference type="PANTHER" id="PTHR48081:SF30">
    <property type="entry name" value="ACETYL-HYDROLASE LIPR-RELATED"/>
    <property type="match status" value="1"/>
</dbReference>
<dbReference type="InterPro" id="IPR029058">
    <property type="entry name" value="AB_hydrolase_fold"/>
</dbReference>
<keyword evidence="2" id="KW-0378">Hydrolase</keyword>
<reference evidence="4 5" key="1">
    <citation type="submission" date="2016-10" db="EMBL/GenBank/DDBJ databases">
        <authorList>
            <person name="de Groot N.N."/>
        </authorList>
    </citation>
    <scope>NUCLEOTIDE SEQUENCE [LARGE SCALE GENOMIC DNA]</scope>
    <source>
        <strain evidence="4 5">DSM 19547</strain>
    </source>
</reference>
<name>A0A1I5SKP5_9RHOB</name>
<dbReference type="AlphaFoldDB" id="A0A1I5SKP5"/>
<dbReference type="STRING" id="441119.SAMN04488047_11165"/>
<keyword evidence="5" id="KW-1185">Reference proteome</keyword>
<evidence type="ECO:0000313" key="5">
    <source>
        <dbReference type="Proteomes" id="UP000199356"/>
    </source>
</evidence>
<accession>A0A1I5SKP5</accession>
<evidence type="ECO:0000259" key="3">
    <source>
        <dbReference type="Pfam" id="PF07859"/>
    </source>
</evidence>
<dbReference type="Pfam" id="PF07859">
    <property type="entry name" value="Abhydrolase_3"/>
    <property type="match status" value="1"/>
</dbReference>
<proteinExistence type="inferred from homology"/>
<evidence type="ECO:0000256" key="1">
    <source>
        <dbReference type="ARBA" id="ARBA00010515"/>
    </source>
</evidence>
<dbReference type="RefSeq" id="WP_093423009.1">
    <property type="nucleotide sequence ID" value="NZ_FOXA01000011.1"/>
</dbReference>
<organism evidence="4 5">
    <name type="scientific">Tranquillimonas alkanivorans</name>
    <dbReference type="NCBI Taxonomy" id="441119"/>
    <lineage>
        <taxon>Bacteria</taxon>
        <taxon>Pseudomonadati</taxon>
        <taxon>Pseudomonadota</taxon>
        <taxon>Alphaproteobacteria</taxon>
        <taxon>Rhodobacterales</taxon>
        <taxon>Roseobacteraceae</taxon>
        <taxon>Tranquillimonas</taxon>
    </lineage>
</organism>
<evidence type="ECO:0000313" key="4">
    <source>
        <dbReference type="EMBL" id="SFP71305.1"/>
    </source>
</evidence>
<dbReference type="Proteomes" id="UP000199356">
    <property type="component" value="Unassembled WGS sequence"/>
</dbReference>
<dbReference type="GO" id="GO:0004806">
    <property type="term" value="F:triacylglycerol lipase activity"/>
    <property type="evidence" value="ECO:0007669"/>
    <property type="project" value="TreeGrafter"/>
</dbReference>
<dbReference type="EMBL" id="FOXA01000011">
    <property type="protein sequence ID" value="SFP71305.1"/>
    <property type="molecule type" value="Genomic_DNA"/>
</dbReference>
<gene>
    <name evidence="4" type="ORF">SAMN04488047_11165</name>
</gene>